<dbReference type="SUPFAM" id="SSF53474">
    <property type="entry name" value="alpha/beta-Hydrolases"/>
    <property type="match status" value="1"/>
</dbReference>
<evidence type="ECO:0000256" key="1">
    <source>
        <dbReference type="ARBA" id="ARBA00022801"/>
    </source>
</evidence>
<keyword evidence="5" id="KW-1185">Reference proteome</keyword>
<dbReference type="Proteomes" id="UP001595796">
    <property type="component" value="Unassembled WGS sequence"/>
</dbReference>
<protein>
    <submittedName>
        <fullName evidence="4">Alpha/beta hydrolase</fullName>
    </submittedName>
</protein>
<feature type="chain" id="PRO_5045496107" evidence="2">
    <location>
        <begin position="28"/>
        <end position="284"/>
    </location>
</feature>
<dbReference type="PANTHER" id="PTHR48081">
    <property type="entry name" value="AB HYDROLASE SUPERFAMILY PROTEIN C4A8.06C"/>
    <property type="match status" value="1"/>
</dbReference>
<proteinExistence type="predicted"/>
<accession>A0ABV9Z7K3</accession>
<name>A0ABV9Z7K3_9HYPH</name>
<evidence type="ECO:0000313" key="5">
    <source>
        <dbReference type="Proteomes" id="UP001595796"/>
    </source>
</evidence>
<evidence type="ECO:0000256" key="2">
    <source>
        <dbReference type="SAM" id="SignalP"/>
    </source>
</evidence>
<reference evidence="5" key="1">
    <citation type="journal article" date="2019" name="Int. J. Syst. Evol. Microbiol.">
        <title>The Global Catalogue of Microorganisms (GCM) 10K type strain sequencing project: providing services to taxonomists for standard genome sequencing and annotation.</title>
        <authorList>
            <consortium name="The Broad Institute Genomics Platform"/>
            <consortium name="The Broad Institute Genome Sequencing Center for Infectious Disease"/>
            <person name="Wu L."/>
            <person name="Ma J."/>
        </authorList>
    </citation>
    <scope>NUCLEOTIDE SEQUENCE [LARGE SCALE GENOMIC DNA]</scope>
    <source>
        <strain evidence="5">CGMCC 1.16444</strain>
    </source>
</reference>
<dbReference type="InterPro" id="IPR050300">
    <property type="entry name" value="GDXG_lipolytic_enzyme"/>
</dbReference>
<dbReference type="RefSeq" id="WP_114956293.1">
    <property type="nucleotide sequence ID" value="NZ_JBHSJF010000008.1"/>
</dbReference>
<feature type="signal peptide" evidence="2">
    <location>
        <begin position="1"/>
        <end position="27"/>
    </location>
</feature>
<keyword evidence="1 4" id="KW-0378">Hydrolase</keyword>
<dbReference type="GO" id="GO:0016787">
    <property type="term" value="F:hydrolase activity"/>
    <property type="evidence" value="ECO:0007669"/>
    <property type="project" value="UniProtKB-KW"/>
</dbReference>
<sequence>MALSLNPLFARAALAVTRFAARTPLLAAITPSGGAISVPGIAYGPDGRHKLDVYSPQNADKAPVVVFFYGGSWQTGARQFYRALGHAMAARGIVSVIADYRLYPKVRFPAFVEDCASAFAWAKANIAAYGGDPEKLFLMGHSAGAYNAAMIALDPKWLKPSKLDPVRDIRGLIGLSGPYDFGRLTEDVLITIFGGDDRSDTHPINFVTSAAPPSLLITGGQDIRVDPGNTARFARRVRDEGGFAEEIVYPKLGHLGPALAFVGPLQKRIPIADQVARFVRERSG</sequence>
<dbReference type="Pfam" id="PF20434">
    <property type="entry name" value="BD-FAE"/>
    <property type="match status" value="1"/>
</dbReference>
<evidence type="ECO:0000313" key="4">
    <source>
        <dbReference type="EMBL" id="MFC5069687.1"/>
    </source>
</evidence>
<dbReference type="Gene3D" id="3.40.50.1820">
    <property type="entry name" value="alpha/beta hydrolase"/>
    <property type="match status" value="1"/>
</dbReference>
<keyword evidence="2" id="KW-0732">Signal</keyword>
<dbReference type="InterPro" id="IPR049492">
    <property type="entry name" value="BD-FAE-like_dom"/>
</dbReference>
<dbReference type="PANTHER" id="PTHR48081:SF9">
    <property type="entry name" value="CARBOXYLESTERASE"/>
    <property type="match status" value="1"/>
</dbReference>
<organism evidence="4 5">
    <name type="scientific">Flaviflagellibacter deserti</name>
    <dbReference type="NCBI Taxonomy" id="2267266"/>
    <lineage>
        <taxon>Bacteria</taxon>
        <taxon>Pseudomonadati</taxon>
        <taxon>Pseudomonadota</taxon>
        <taxon>Alphaproteobacteria</taxon>
        <taxon>Hyphomicrobiales</taxon>
        <taxon>Flaviflagellibacter</taxon>
    </lineage>
</organism>
<dbReference type="EMBL" id="JBHSJF010000008">
    <property type="protein sequence ID" value="MFC5069687.1"/>
    <property type="molecule type" value="Genomic_DNA"/>
</dbReference>
<feature type="domain" description="BD-FAE-like" evidence="3">
    <location>
        <begin position="51"/>
        <end position="233"/>
    </location>
</feature>
<gene>
    <name evidence="4" type="ORF">ACFPFW_16860</name>
</gene>
<evidence type="ECO:0000259" key="3">
    <source>
        <dbReference type="Pfam" id="PF20434"/>
    </source>
</evidence>
<comment type="caution">
    <text evidence="4">The sequence shown here is derived from an EMBL/GenBank/DDBJ whole genome shotgun (WGS) entry which is preliminary data.</text>
</comment>
<dbReference type="InterPro" id="IPR029058">
    <property type="entry name" value="AB_hydrolase_fold"/>
</dbReference>